<dbReference type="Pfam" id="PF07995">
    <property type="entry name" value="GSDH"/>
    <property type="match status" value="1"/>
</dbReference>
<dbReference type="EMBL" id="BMWY01000003">
    <property type="protein sequence ID" value="GGZ52113.1"/>
    <property type="molecule type" value="Genomic_DNA"/>
</dbReference>
<gene>
    <name evidence="2" type="ORF">GCM10008088_12160</name>
</gene>
<dbReference type="InterPro" id="IPR011042">
    <property type="entry name" value="6-blade_b-propeller_TolB-like"/>
</dbReference>
<dbReference type="InterPro" id="IPR012938">
    <property type="entry name" value="Glc/Sorbosone_DH"/>
</dbReference>
<dbReference type="InterPro" id="IPR011041">
    <property type="entry name" value="Quinoprot_gluc/sorb_DH_b-prop"/>
</dbReference>
<reference evidence="3" key="1">
    <citation type="journal article" date="2019" name="Int. J. Syst. Evol. Microbiol.">
        <title>The Global Catalogue of Microorganisms (GCM) 10K type strain sequencing project: providing services to taxonomists for standard genome sequencing and annotation.</title>
        <authorList>
            <consortium name="The Broad Institute Genomics Platform"/>
            <consortium name="The Broad Institute Genome Sequencing Center for Infectious Disease"/>
            <person name="Wu L."/>
            <person name="Ma J."/>
        </authorList>
    </citation>
    <scope>NUCLEOTIDE SEQUENCE [LARGE SCALE GENOMIC DNA]</scope>
    <source>
        <strain evidence="3">KCTC 12708</strain>
    </source>
</reference>
<evidence type="ECO:0000313" key="3">
    <source>
        <dbReference type="Proteomes" id="UP000615593"/>
    </source>
</evidence>
<comment type="caution">
    <text evidence="2">The sequence shown here is derived from an EMBL/GenBank/DDBJ whole genome shotgun (WGS) entry which is preliminary data.</text>
</comment>
<feature type="domain" description="Glucose/Sorbosone dehydrogenase" evidence="1">
    <location>
        <begin position="8"/>
        <end position="224"/>
    </location>
</feature>
<sequence length="299" mass="32273">MYHSDNNGDSVLSEFEVSNDTNIADATSETVLLTISQPFSNHNGGCIAFGPDGMLYVATGDGGSGGDPNDNAQNLNSLLGKLLRLDVDLAAPYIPTDNPYINDANALDEIWAYGLRNPWKFSFDNTTGNIWIADVGQNAIEEINNTNNTAGLNYGWRCYEGSSVYNNSGNCPPTNDLVFPFAEYTHNSSGISKCSVTGGFVYRGSEFSNLVGQYVFADFCSDEIGLVGASGNITYFEPFNGNNFSSFGIDNQNNLYVAGISSGNIYKVVDSNVATEYFSKNSVTIFSNPSEENIINFTA</sequence>
<dbReference type="PANTHER" id="PTHR19328">
    <property type="entry name" value="HEDGEHOG-INTERACTING PROTEIN"/>
    <property type="match status" value="1"/>
</dbReference>
<organism evidence="2 3">
    <name type="scientific">Mesonia mobilis</name>
    <dbReference type="NCBI Taxonomy" id="369791"/>
    <lineage>
        <taxon>Bacteria</taxon>
        <taxon>Pseudomonadati</taxon>
        <taxon>Bacteroidota</taxon>
        <taxon>Flavobacteriia</taxon>
        <taxon>Flavobacteriales</taxon>
        <taxon>Flavobacteriaceae</taxon>
        <taxon>Mesonia</taxon>
    </lineage>
</organism>
<name>A0ABQ3BMX9_9FLAO</name>
<dbReference type="Proteomes" id="UP000615593">
    <property type="component" value="Unassembled WGS sequence"/>
</dbReference>
<evidence type="ECO:0000259" key="1">
    <source>
        <dbReference type="Pfam" id="PF07995"/>
    </source>
</evidence>
<evidence type="ECO:0000313" key="2">
    <source>
        <dbReference type="EMBL" id="GGZ52113.1"/>
    </source>
</evidence>
<dbReference type="Gene3D" id="2.120.10.30">
    <property type="entry name" value="TolB, C-terminal domain"/>
    <property type="match status" value="1"/>
</dbReference>
<protein>
    <recommendedName>
        <fullName evidence="1">Glucose/Sorbosone dehydrogenase domain-containing protein</fullName>
    </recommendedName>
</protein>
<dbReference type="SUPFAM" id="SSF50952">
    <property type="entry name" value="Soluble quinoprotein glucose dehydrogenase"/>
    <property type="match status" value="1"/>
</dbReference>
<dbReference type="PANTHER" id="PTHR19328:SF75">
    <property type="entry name" value="ALDOSE SUGAR DEHYDROGENASE YLII"/>
    <property type="match status" value="1"/>
</dbReference>
<keyword evidence="3" id="KW-1185">Reference proteome</keyword>
<proteinExistence type="predicted"/>
<accession>A0ABQ3BMX9</accession>